<evidence type="ECO:0000313" key="1">
    <source>
        <dbReference type="EMBL" id="CEJ82141.1"/>
    </source>
</evidence>
<dbReference type="OrthoDB" id="4955151at2759"/>
<name>A0A0A1SVA8_9HYPO</name>
<protein>
    <submittedName>
        <fullName evidence="1">Uncharacterized protein</fullName>
    </submittedName>
</protein>
<dbReference type="AlphaFoldDB" id="A0A0A1SVA8"/>
<dbReference type="EMBL" id="CDHN01000001">
    <property type="protein sequence ID" value="CEJ82141.1"/>
    <property type="molecule type" value="Genomic_DNA"/>
</dbReference>
<gene>
    <name evidence="1" type="ORF">VHEMI02226</name>
</gene>
<accession>A0A0A1SVA8</accession>
<keyword evidence="2" id="KW-1185">Reference proteome</keyword>
<dbReference type="HOGENOM" id="CLU_025881_0_0_1"/>
<reference evidence="1 2" key="1">
    <citation type="journal article" date="2015" name="Genome Announc.">
        <title>Draft Genome Sequence and Gene Annotation of the Entomopathogenic Fungus Verticillium hemipterigenum.</title>
        <authorList>
            <person name="Horn F."/>
            <person name="Habel A."/>
            <person name="Scharf D.H."/>
            <person name="Dworschak J."/>
            <person name="Brakhage A.A."/>
            <person name="Guthke R."/>
            <person name="Hertweck C."/>
            <person name="Linde J."/>
        </authorList>
    </citation>
    <scope>NUCLEOTIDE SEQUENCE [LARGE SCALE GENOMIC DNA]</scope>
</reference>
<proteinExistence type="predicted"/>
<dbReference type="Proteomes" id="UP000039046">
    <property type="component" value="Unassembled WGS sequence"/>
</dbReference>
<sequence length="737" mass="79928">MPYIARTESLTDAALTGGLTDPRAQHQPSFGKKILCRDLTNFLSNVSNGSPLIPKPTQDRERLASASDDRLHNRISAVEETVNETTNGTVHHEANGHTDYTSNGMKKRPISGISKDVANGDHMVVDGETITDGLCPKRMTKQQTRDTPSRQPLSDLVPEFICSGGLSRSPAFDALPVVSHWGDRTSETSKEDVKATFRLSSTWGTAHVFGEGTDMYHTHGAPCWSLRSHSIGSAEAGASKFSQHYIAESDTLVTNVHLERRDDTPRTDGVIGAATMMSWGRNARVADAVDCATGLLSNASKLLDARDEMIKTGNTQYLSFAEVRPGVMPQWCAARKPLPPKLSGVAIAPDKATTDLLVSEGSEGPMLNTSIFSMAVGYNRGVYGGSISGLWAVMDSSFVLDYSIGKYNTAMGESLSSAFEDVAAAAKASTYAGPHITDIRIVKGCNYGCLRQKTMIEDSHLLPSRPCIVVWNDLAQLARYKLADAVFCHVYYDAGGGEQMAAIAGLGCVAHDWIDLGADVTCGEVSNIIPSLTRGSLEEEALAEVYSRLTGAMIWYRDNDPYNPAALCLLFTHWWQLANCRHRPITLLGRTDLDLNAAITATVPVERPSLEHFRMAGTPVSRGQQSLDRAEARLARLVSSKPLPEIQAVINLLVQPVFDYIKGGDSLPSESEYIAAVLAAEIAYPHGQKILELWDLAIVMWECGAMWAAGVAGLCYTHTGESNCDRARNDLADTTWT</sequence>
<organism evidence="1 2">
    <name type="scientific">[Torrubiella] hemipterigena</name>
    <dbReference type="NCBI Taxonomy" id="1531966"/>
    <lineage>
        <taxon>Eukaryota</taxon>
        <taxon>Fungi</taxon>
        <taxon>Dikarya</taxon>
        <taxon>Ascomycota</taxon>
        <taxon>Pezizomycotina</taxon>
        <taxon>Sordariomycetes</taxon>
        <taxon>Hypocreomycetidae</taxon>
        <taxon>Hypocreales</taxon>
        <taxon>Clavicipitaceae</taxon>
        <taxon>Clavicipitaceae incertae sedis</taxon>
        <taxon>'Torrubiella' clade</taxon>
    </lineage>
</organism>
<evidence type="ECO:0000313" key="2">
    <source>
        <dbReference type="Proteomes" id="UP000039046"/>
    </source>
</evidence>